<evidence type="ECO:0000313" key="1">
    <source>
        <dbReference type="EMBL" id="KAI3839756.1"/>
    </source>
</evidence>
<reference evidence="1" key="1">
    <citation type="submission" date="2022-04" db="EMBL/GenBank/DDBJ databases">
        <title>A functionally conserved STORR gene fusion in Papaver species that diverged 16.8 million years ago.</title>
        <authorList>
            <person name="Catania T."/>
        </authorList>
    </citation>
    <scope>NUCLEOTIDE SEQUENCE</scope>
    <source>
        <strain evidence="1">S-188037</strain>
    </source>
</reference>
<evidence type="ECO:0000313" key="2">
    <source>
        <dbReference type="Proteomes" id="UP001202328"/>
    </source>
</evidence>
<comment type="caution">
    <text evidence="1">The sequence shown here is derived from an EMBL/GenBank/DDBJ whole genome shotgun (WGS) entry which is preliminary data.</text>
</comment>
<keyword evidence="2" id="KW-1185">Reference proteome</keyword>
<dbReference type="EMBL" id="JAJJMB010017331">
    <property type="protein sequence ID" value="KAI3839756.1"/>
    <property type="molecule type" value="Genomic_DNA"/>
</dbReference>
<dbReference type="Proteomes" id="UP001202328">
    <property type="component" value="Unassembled WGS sequence"/>
</dbReference>
<name>A0AAD4RXD7_9MAGN</name>
<feature type="non-terminal residue" evidence="1">
    <location>
        <position position="74"/>
    </location>
</feature>
<organism evidence="1 2">
    <name type="scientific">Papaver atlanticum</name>
    <dbReference type="NCBI Taxonomy" id="357466"/>
    <lineage>
        <taxon>Eukaryota</taxon>
        <taxon>Viridiplantae</taxon>
        <taxon>Streptophyta</taxon>
        <taxon>Embryophyta</taxon>
        <taxon>Tracheophyta</taxon>
        <taxon>Spermatophyta</taxon>
        <taxon>Magnoliopsida</taxon>
        <taxon>Ranunculales</taxon>
        <taxon>Papaveraceae</taxon>
        <taxon>Papaveroideae</taxon>
        <taxon>Papaver</taxon>
    </lineage>
</organism>
<proteinExistence type="predicted"/>
<accession>A0AAD4RXD7</accession>
<protein>
    <submittedName>
        <fullName evidence="1">Uncharacterized protein</fullName>
    </submittedName>
</protein>
<dbReference type="AlphaFoldDB" id="A0AAD4RXD7"/>
<sequence length="74" mass="8400">CISKNSNSSKFQQCIPSFDFFGCRGMASLEIKCPYLEQVHLDGCDHIDRASFCLVGLQLIVNVPNWRHLTLQLL</sequence>
<gene>
    <name evidence="1" type="ORF">MKW98_010061</name>
</gene>